<dbReference type="EMBL" id="CM008052">
    <property type="protein sequence ID" value="PVH35038.1"/>
    <property type="molecule type" value="Genomic_DNA"/>
</dbReference>
<evidence type="ECO:0000313" key="2">
    <source>
        <dbReference type="EMBL" id="PVH35038.1"/>
    </source>
</evidence>
<reference evidence="2" key="1">
    <citation type="submission" date="2018-04" db="EMBL/GenBank/DDBJ databases">
        <title>WGS assembly of Panicum hallii.</title>
        <authorList>
            <person name="Lovell J."/>
            <person name="Jenkins J."/>
            <person name="Lowry D."/>
            <person name="Mamidi S."/>
            <person name="Sreedasyam A."/>
            <person name="Weng X."/>
            <person name="Barry K."/>
            <person name="Bonette J."/>
            <person name="Campitelli B."/>
            <person name="Daum C."/>
            <person name="Gordon S."/>
            <person name="Gould B."/>
            <person name="Lipzen A."/>
            <person name="Macqueen A."/>
            <person name="Palacio-Mejia J."/>
            <person name="Plott C."/>
            <person name="Shakirov E."/>
            <person name="Shu S."/>
            <person name="Yoshinaga Y."/>
            <person name="Zane M."/>
            <person name="Rokhsar D."/>
            <person name="Grimwood J."/>
            <person name="Schmutz J."/>
            <person name="Juenger T."/>
        </authorList>
    </citation>
    <scope>NUCLEOTIDE SEQUENCE [LARGE SCALE GENOMIC DNA]</scope>
    <source>
        <strain evidence="2">FIL2</strain>
    </source>
</reference>
<name>A0A2T8IBN5_9POAL</name>
<dbReference type="Gramene" id="PVH35038">
    <property type="protein sequence ID" value="PVH35038"/>
    <property type="gene ID" value="PAHAL_7G092000"/>
</dbReference>
<protein>
    <submittedName>
        <fullName evidence="2">Uncharacterized protein</fullName>
    </submittedName>
</protein>
<accession>A0A2T8IBN5</accession>
<dbReference type="Proteomes" id="UP000243499">
    <property type="component" value="Chromosome 7"/>
</dbReference>
<feature type="compositionally biased region" description="Low complexity" evidence="1">
    <location>
        <begin position="38"/>
        <end position="55"/>
    </location>
</feature>
<feature type="compositionally biased region" description="Low complexity" evidence="1">
    <location>
        <begin position="66"/>
        <end position="88"/>
    </location>
</feature>
<gene>
    <name evidence="2" type="ORF">PAHAL_7G092000</name>
</gene>
<organism evidence="2">
    <name type="scientific">Panicum hallii</name>
    <dbReference type="NCBI Taxonomy" id="206008"/>
    <lineage>
        <taxon>Eukaryota</taxon>
        <taxon>Viridiplantae</taxon>
        <taxon>Streptophyta</taxon>
        <taxon>Embryophyta</taxon>
        <taxon>Tracheophyta</taxon>
        <taxon>Spermatophyta</taxon>
        <taxon>Magnoliopsida</taxon>
        <taxon>Liliopsida</taxon>
        <taxon>Poales</taxon>
        <taxon>Poaceae</taxon>
        <taxon>PACMAD clade</taxon>
        <taxon>Panicoideae</taxon>
        <taxon>Panicodae</taxon>
        <taxon>Paniceae</taxon>
        <taxon>Panicinae</taxon>
        <taxon>Panicum</taxon>
        <taxon>Panicum sect. Panicum</taxon>
    </lineage>
</organism>
<sequence length="88" mass="9134">MPPASLPTRGPSLGKIETNPMPPPLLRGPATVLPSLVAAPHPTSPPSSARSPPRAGGRRAPPHLGPPRLAVPPHRLPRLARLPEQAVV</sequence>
<proteinExistence type="predicted"/>
<evidence type="ECO:0000256" key="1">
    <source>
        <dbReference type="SAM" id="MobiDB-lite"/>
    </source>
</evidence>
<feature type="region of interest" description="Disordered" evidence="1">
    <location>
        <begin position="1"/>
        <end position="88"/>
    </location>
</feature>
<dbReference type="AlphaFoldDB" id="A0A2T8IBN5"/>